<dbReference type="AlphaFoldDB" id="A0A3B1AAU6"/>
<feature type="transmembrane region" description="Helical" evidence="8">
    <location>
        <begin position="72"/>
        <end position="92"/>
    </location>
</feature>
<dbReference type="Pfam" id="PF00005">
    <property type="entry name" value="ABC_tran"/>
    <property type="match status" value="1"/>
</dbReference>
<evidence type="ECO:0000256" key="3">
    <source>
        <dbReference type="ARBA" id="ARBA00022692"/>
    </source>
</evidence>
<dbReference type="GO" id="GO:0005743">
    <property type="term" value="C:mitochondrial inner membrane"/>
    <property type="evidence" value="ECO:0007669"/>
    <property type="project" value="TreeGrafter"/>
</dbReference>
<dbReference type="Pfam" id="PF00664">
    <property type="entry name" value="ABC_membrane"/>
    <property type="match status" value="1"/>
</dbReference>
<keyword evidence="2" id="KW-0813">Transport</keyword>
<proteinExistence type="predicted"/>
<dbReference type="SMART" id="SM00382">
    <property type="entry name" value="AAA"/>
    <property type="match status" value="1"/>
</dbReference>
<evidence type="ECO:0000256" key="1">
    <source>
        <dbReference type="ARBA" id="ARBA00004225"/>
    </source>
</evidence>
<dbReference type="GO" id="GO:0016887">
    <property type="term" value="F:ATP hydrolysis activity"/>
    <property type="evidence" value="ECO:0007669"/>
    <property type="project" value="InterPro"/>
</dbReference>
<sequence>MSHFIRYEKTPHSERRDKQNLKRMFPFIWEYKGRVLLALGSLVAAKLAAVGVPFVLKDIVDTLDTQIDSKLLFLPLSLLLAYGALRLIGNLFNELRDALFARVRYHAMRRVSMRVLKHLHHLSLSYHLERKTGGISRDLDRGTGSISTILNYLIFNIIPTIAEFLLVAAILFSKYNIEFAIAIFVTVVIYISFTLWVTEWRMHFRHEMNAMDSAANSQSVDSLLNYETVKYFTNEEHELKRYDKTLKKWEEAAVKSQTSMSLLNFGQGTIIAIGVTIIMIFAGQGVVAGELTLGDLVLVNALMLQLFMPLGFLGIVYRQLKYSLADMDLMFKLLDKKSDVNDVDNAKPLVVSDAHVAFDKVNFSYQTERKILQDVSFEIHPGEKVAIVGPSGAGKSTLSRLLFRFYDVSEGGILIDGQNIKDVSQTSLRQAIGIVPQDTVLFNESILYNIQYAAPEATKEDVEAAAKTAYIHDFIESLPQGYDTIVGERGLKLSGGEKQRVAIARVVLKNPRILVFDEATSSLDSHSEQAILKALQEVAQRHTVLVIAHRLSTIVDADKILVLEKGRIVESGSHVELIEANGLYQKLWKLQLENTVKT</sequence>
<organism evidence="11">
    <name type="scientific">hydrothermal vent metagenome</name>
    <dbReference type="NCBI Taxonomy" id="652676"/>
    <lineage>
        <taxon>unclassified sequences</taxon>
        <taxon>metagenomes</taxon>
        <taxon>ecological metagenomes</taxon>
    </lineage>
</organism>
<evidence type="ECO:0000313" key="11">
    <source>
        <dbReference type="EMBL" id="VAW98700.1"/>
    </source>
</evidence>
<keyword evidence="7 8" id="KW-0472">Membrane</keyword>
<evidence type="ECO:0000259" key="9">
    <source>
        <dbReference type="PROSITE" id="PS50893"/>
    </source>
</evidence>
<dbReference type="SUPFAM" id="SSF90123">
    <property type="entry name" value="ABC transporter transmembrane region"/>
    <property type="match status" value="1"/>
</dbReference>
<evidence type="ECO:0000256" key="4">
    <source>
        <dbReference type="ARBA" id="ARBA00022741"/>
    </source>
</evidence>
<keyword evidence="6 8" id="KW-1133">Transmembrane helix</keyword>
<dbReference type="Gene3D" id="1.20.1560.10">
    <property type="entry name" value="ABC transporter type 1, transmembrane domain"/>
    <property type="match status" value="1"/>
</dbReference>
<dbReference type="PANTHER" id="PTHR24221">
    <property type="entry name" value="ATP-BINDING CASSETTE SUB-FAMILY B"/>
    <property type="match status" value="1"/>
</dbReference>
<evidence type="ECO:0000259" key="10">
    <source>
        <dbReference type="PROSITE" id="PS50929"/>
    </source>
</evidence>
<dbReference type="GO" id="GO:0006879">
    <property type="term" value="P:intracellular iron ion homeostasis"/>
    <property type="evidence" value="ECO:0007669"/>
    <property type="project" value="TreeGrafter"/>
</dbReference>
<evidence type="ECO:0000256" key="5">
    <source>
        <dbReference type="ARBA" id="ARBA00022840"/>
    </source>
</evidence>
<dbReference type="EMBL" id="UOFT01000071">
    <property type="protein sequence ID" value="VAW98700.1"/>
    <property type="molecule type" value="Genomic_DNA"/>
</dbReference>
<feature type="domain" description="ABC transporter" evidence="9">
    <location>
        <begin position="356"/>
        <end position="590"/>
    </location>
</feature>
<evidence type="ECO:0000256" key="8">
    <source>
        <dbReference type="SAM" id="Phobius"/>
    </source>
</evidence>
<evidence type="ECO:0000256" key="7">
    <source>
        <dbReference type="ARBA" id="ARBA00023136"/>
    </source>
</evidence>
<dbReference type="PANTHER" id="PTHR24221:SF402">
    <property type="entry name" value="IRON-SULFUR CLUSTERS TRANSPORTER ABCB7, MITOCHONDRIAL"/>
    <property type="match status" value="1"/>
</dbReference>
<dbReference type="PROSITE" id="PS00211">
    <property type="entry name" value="ABC_TRANSPORTER_1"/>
    <property type="match status" value="1"/>
</dbReference>
<dbReference type="InterPro" id="IPR003593">
    <property type="entry name" value="AAA+_ATPase"/>
</dbReference>
<dbReference type="PROSITE" id="PS50893">
    <property type="entry name" value="ABC_TRANSPORTER_2"/>
    <property type="match status" value="1"/>
</dbReference>
<dbReference type="InterPro" id="IPR039421">
    <property type="entry name" value="Type_1_exporter"/>
</dbReference>
<accession>A0A3B1AAU6</accession>
<keyword evidence="4" id="KW-0547">Nucleotide-binding</keyword>
<reference evidence="11" key="1">
    <citation type="submission" date="2018-06" db="EMBL/GenBank/DDBJ databases">
        <authorList>
            <person name="Zhirakovskaya E."/>
        </authorList>
    </citation>
    <scope>NUCLEOTIDE SEQUENCE</scope>
</reference>
<evidence type="ECO:0000256" key="6">
    <source>
        <dbReference type="ARBA" id="ARBA00022989"/>
    </source>
</evidence>
<dbReference type="CDD" id="cd18582">
    <property type="entry name" value="ABC_6TM_ATM1_ABCB7"/>
    <property type="match status" value="1"/>
</dbReference>
<feature type="transmembrane region" description="Helical" evidence="8">
    <location>
        <begin position="296"/>
        <end position="317"/>
    </location>
</feature>
<keyword evidence="5 11" id="KW-0067">ATP-binding</keyword>
<dbReference type="Gene3D" id="3.40.50.300">
    <property type="entry name" value="P-loop containing nucleotide triphosphate hydrolases"/>
    <property type="match status" value="1"/>
</dbReference>
<dbReference type="PROSITE" id="PS50929">
    <property type="entry name" value="ABC_TM1F"/>
    <property type="match status" value="1"/>
</dbReference>
<dbReference type="GO" id="GO:0005524">
    <property type="term" value="F:ATP binding"/>
    <property type="evidence" value="ECO:0007669"/>
    <property type="project" value="UniProtKB-KW"/>
</dbReference>
<dbReference type="InterPro" id="IPR027417">
    <property type="entry name" value="P-loop_NTPase"/>
</dbReference>
<evidence type="ECO:0000256" key="2">
    <source>
        <dbReference type="ARBA" id="ARBA00022448"/>
    </source>
</evidence>
<feature type="transmembrane region" description="Helical" evidence="8">
    <location>
        <begin position="262"/>
        <end position="284"/>
    </location>
</feature>
<keyword evidence="3 8" id="KW-0812">Transmembrane</keyword>
<dbReference type="InterPro" id="IPR011527">
    <property type="entry name" value="ABC1_TM_dom"/>
</dbReference>
<comment type="subcellular location">
    <subcellularLocation>
        <location evidence="1">Mitochondrion membrane</location>
        <topology evidence="1">Multi-pass membrane protein</topology>
    </subcellularLocation>
</comment>
<feature type="domain" description="ABC transmembrane type-1" evidence="10">
    <location>
        <begin position="36"/>
        <end position="320"/>
    </location>
</feature>
<gene>
    <name evidence="11" type="ORF">MNBD_GAMMA23-2394</name>
</gene>
<dbReference type="InterPro" id="IPR003439">
    <property type="entry name" value="ABC_transporter-like_ATP-bd"/>
</dbReference>
<dbReference type="SUPFAM" id="SSF52540">
    <property type="entry name" value="P-loop containing nucleoside triphosphate hydrolases"/>
    <property type="match status" value="1"/>
</dbReference>
<feature type="transmembrane region" description="Helical" evidence="8">
    <location>
        <begin position="149"/>
        <end position="173"/>
    </location>
</feature>
<dbReference type="CDD" id="cd03253">
    <property type="entry name" value="ABCC_ATM1_transporter"/>
    <property type="match status" value="1"/>
</dbReference>
<dbReference type="GO" id="GO:0140359">
    <property type="term" value="F:ABC-type transporter activity"/>
    <property type="evidence" value="ECO:0007669"/>
    <property type="project" value="InterPro"/>
</dbReference>
<name>A0A3B1AAU6_9ZZZZ</name>
<dbReference type="InterPro" id="IPR036640">
    <property type="entry name" value="ABC1_TM_sf"/>
</dbReference>
<dbReference type="InterPro" id="IPR017871">
    <property type="entry name" value="ABC_transporter-like_CS"/>
</dbReference>
<protein>
    <submittedName>
        <fullName evidence="11">Efflux ABC transporter, permease/ATP-binding protein mlr7818</fullName>
    </submittedName>
</protein>
<dbReference type="FunFam" id="3.40.50.300:FF:000186">
    <property type="entry name" value="ATP-binding cassette sub-family B member 7, mitochondrial"/>
    <property type="match status" value="1"/>
</dbReference>
<feature type="transmembrane region" description="Helical" evidence="8">
    <location>
        <begin position="179"/>
        <end position="198"/>
    </location>
</feature>